<dbReference type="EMBL" id="KL660496">
    <property type="protein sequence ID" value="KFA66098.1"/>
    <property type="molecule type" value="Genomic_DNA"/>
</dbReference>
<dbReference type="InParanoid" id="A0A084QQ63"/>
<reference evidence="1 2" key="1">
    <citation type="journal article" date="2014" name="BMC Genomics">
        <title>Comparative genome sequencing reveals chemotype-specific gene clusters in the toxigenic black mold Stachybotrys.</title>
        <authorList>
            <person name="Semeiks J."/>
            <person name="Borek D."/>
            <person name="Otwinowski Z."/>
            <person name="Grishin N.V."/>
        </authorList>
    </citation>
    <scope>NUCLEOTIDE SEQUENCE [LARGE SCALE GENOMIC DNA]</scope>
    <source>
        <strain evidence="1 2">IBT 40285</strain>
    </source>
</reference>
<dbReference type="OMA" id="GWNCVSW"/>
<protein>
    <submittedName>
        <fullName evidence="1">Uncharacterized protein</fullName>
    </submittedName>
</protein>
<evidence type="ECO:0000313" key="1">
    <source>
        <dbReference type="EMBL" id="KFA66098.1"/>
    </source>
</evidence>
<evidence type="ECO:0000313" key="2">
    <source>
        <dbReference type="Proteomes" id="UP000028524"/>
    </source>
</evidence>
<keyword evidence="2" id="KW-1185">Reference proteome</keyword>
<dbReference type="Proteomes" id="UP000028524">
    <property type="component" value="Unassembled WGS sequence"/>
</dbReference>
<dbReference type="Pfam" id="PF21858">
    <property type="entry name" value="DUF6914"/>
    <property type="match status" value="1"/>
</dbReference>
<dbReference type="AlphaFoldDB" id="A0A084QQ63"/>
<organism evidence="1 2">
    <name type="scientific">Stachybotrys chlorohalonatus (strain IBT 40285)</name>
    <dbReference type="NCBI Taxonomy" id="1283841"/>
    <lineage>
        <taxon>Eukaryota</taxon>
        <taxon>Fungi</taxon>
        <taxon>Dikarya</taxon>
        <taxon>Ascomycota</taxon>
        <taxon>Pezizomycotina</taxon>
        <taxon>Sordariomycetes</taxon>
        <taxon>Hypocreomycetidae</taxon>
        <taxon>Hypocreales</taxon>
        <taxon>Stachybotryaceae</taxon>
        <taxon>Stachybotrys</taxon>
    </lineage>
</organism>
<dbReference type="OrthoDB" id="2679825at2759"/>
<dbReference type="HOGENOM" id="CLU_095770_1_0_1"/>
<gene>
    <name evidence="1" type="ORF">S40285_04281</name>
</gene>
<name>A0A084QQ63_STAC4</name>
<dbReference type="InterPro" id="IPR054208">
    <property type="entry name" value="DUF6914"/>
</dbReference>
<sequence length="181" mass="20797">MPGLEDTSVTFNTPSRNLANREDSYHWALVVGPKTPADDDVGTRYHVKHKLELVGTPSEPKPVWYFEQEDIQMGSSFQNLVRILIGKVKNKNKLNDIIQGIPLRSDVPEWNCVEWVKEALTAVVQDGKALRKCANDWESVRDTAMWYVAKKKDEHRFNGRAKYDFSKVATWDLVKGYELVM</sequence>
<accession>A0A084QQ63</accession>
<proteinExistence type="predicted"/>